<dbReference type="Proteomes" id="UP000665561">
    <property type="component" value="Unassembled WGS sequence"/>
</dbReference>
<dbReference type="InterPro" id="IPR008927">
    <property type="entry name" value="6-PGluconate_DH-like_C_sf"/>
</dbReference>
<dbReference type="PIRSF" id="PIRSF000103">
    <property type="entry name" value="HIBADH"/>
    <property type="match status" value="1"/>
</dbReference>
<comment type="similarity">
    <text evidence="1">Belongs to the HIBADH-related family.</text>
</comment>
<dbReference type="Pfam" id="PF03446">
    <property type="entry name" value="NAD_binding_2"/>
    <property type="match status" value="1"/>
</dbReference>
<dbReference type="InterPro" id="IPR051265">
    <property type="entry name" value="HIBADH-related_NP60_sf"/>
</dbReference>
<dbReference type="Pfam" id="PF14833">
    <property type="entry name" value="NAD_binding_11"/>
    <property type="match status" value="1"/>
</dbReference>
<evidence type="ECO:0000256" key="2">
    <source>
        <dbReference type="ARBA" id="ARBA00023002"/>
    </source>
</evidence>
<dbReference type="InterPro" id="IPR013328">
    <property type="entry name" value="6PGD_dom2"/>
</dbReference>
<keyword evidence="2" id="KW-0560">Oxidoreductase</keyword>
<dbReference type="InterPro" id="IPR006115">
    <property type="entry name" value="6PGDH_NADP-bd"/>
</dbReference>
<evidence type="ECO:0000259" key="4">
    <source>
        <dbReference type="Pfam" id="PF03446"/>
    </source>
</evidence>
<evidence type="ECO:0000313" key="6">
    <source>
        <dbReference type="EMBL" id="NBD23813.1"/>
    </source>
</evidence>
<feature type="domain" description="3-hydroxyisobutyrate dehydrogenase-like NAD-binding" evidence="5">
    <location>
        <begin position="167"/>
        <end position="266"/>
    </location>
</feature>
<evidence type="ECO:0000256" key="3">
    <source>
        <dbReference type="ARBA" id="ARBA00023027"/>
    </source>
</evidence>
<dbReference type="Gene3D" id="3.40.50.720">
    <property type="entry name" value="NAD(P)-binding Rossmann-like Domain"/>
    <property type="match status" value="1"/>
</dbReference>
<evidence type="ECO:0000256" key="1">
    <source>
        <dbReference type="ARBA" id="ARBA00009080"/>
    </source>
</evidence>
<sequence>MNDTIGFIGLGNLGSPMAANLLHAGYSLAVYNRTASKAASLVARGARLASRPAEAVTAGGVVATILWDDAAVESIVTSDGFLEKLGMGGVHISMSTVSPETSIKLAALHAEHGSTLVEAPIFGVPQAAAARQLSIPMAGPRMAKERVRPIVEAMGGSNIFDFGEAVGAANQVKLVGNFMIASAVYTIREGLAMVEKNGGDPKAAIDMLTQTLFNSPIYKRYGQMVVDKEDHLFTQNHIPYKDVGIFIKMSQSADSPVPVSSLLYDLLGSEQGEG</sequence>
<dbReference type="PANTHER" id="PTHR43580:SF2">
    <property type="entry name" value="CYTOKINE-LIKE NUCLEAR FACTOR N-PAC"/>
    <property type="match status" value="1"/>
</dbReference>
<dbReference type="Gene3D" id="1.10.1040.10">
    <property type="entry name" value="N-(1-d-carboxylethyl)-l-norvaline Dehydrogenase, domain 2"/>
    <property type="match status" value="1"/>
</dbReference>
<feature type="domain" description="6-phosphogluconate dehydrogenase NADP-binding" evidence="4">
    <location>
        <begin position="4"/>
        <end position="156"/>
    </location>
</feature>
<dbReference type="InterPro" id="IPR015815">
    <property type="entry name" value="HIBADH-related"/>
</dbReference>
<dbReference type="SUPFAM" id="SSF48179">
    <property type="entry name" value="6-phosphogluconate dehydrogenase C-terminal domain-like"/>
    <property type="match status" value="1"/>
</dbReference>
<evidence type="ECO:0000259" key="5">
    <source>
        <dbReference type="Pfam" id="PF14833"/>
    </source>
</evidence>
<proteinExistence type="inferred from homology"/>
<gene>
    <name evidence="6" type="ORF">GT019_08015</name>
</gene>
<organism evidence="6 7">
    <name type="scientific">Paenibacillus glycinis</name>
    <dbReference type="NCBI Taxonomy" id="2697035"/>
    <lineage>
        <taxon>Bacteria</taxon>
        <taxon>Bacillati</taxon>
        <taxon>Bacillota</taxon>
        <taxon>Bacilli</taxon>
        <taxon>Bacillales</taxon>
        <taxon>Paenibacillaceae</taxon>
        <taxon>Paenibacillus</taxon>
    </lineage>
</organism>
<evidence type="ECO:0000313" key="7">
    <source>
        <dbReference type="Proteomes" id="UP000665561"/>
    </source>
</evidence>
<dbReference type="EMBL" id="JAAAMV010000003">
    <property type="protein sequence ID" value="NBD23813.1"/>
    <property type="molecule type" value="Genomic_DNA"/>
</dbReference>
<name>A0ABW9XMF8_9BACL</name>
<comment type="caution">
    <text evidence="6">The sequence shown here is derived from an EMBL/GenBank/DDBJ whole genome shotgun (WGS) entry which is preliminary data.</text>
</comment>
<dbReference type="PANTHER" id="PTHR43580">
    <property type="entry name" value="OXIDOREDUCTASE GLYR1-RELATED"/>
    <property type="match status" value="1"/>
</dbReference>
<dbReference type="InterPro" id="IPR036291">
    <property type="entry name" value="NAD(P)-bd_dom_sf"/>
</dbReference>
<dbReference type="SUPFAM" id="SSF51735">
    <property type="entry name" value="NAD(P)-binding Rossmann-fold domains"/>
    <property type="match status" value="1"/>
</dbReference>
<dbReference type="RefSeq" id="WP_161742597.1">
    <property type="nucleotide sequence ID" value="NZ_JAAAMV010000003.1"/>
</dbReference>
<accession>A0ABW9XMF8</accession>
<dbReference type="InterPro" id="IPR029154">
    <property type="entry name" value="HIBADH-like_NADP-bd"/>
</dbReference>
<keyword evidence="3" id="KW-0520">NAD</keyword>
<reference evidence="6 7" key="1">
    <citation type="submission" date="2020-01" db="EMBL/GenBank/DDBJ databases">
        <title>Paenibacillus soybeanensis sp. nov. isolated from the nodules of soybean (Glycine max(L.) Merr).</title>
        <authorList>
            <person name="Wang H."/>
        </authorList>
    </citation>
    <scope>NUCLEOTIDE SEQUENCE [LARGE SCALE GENOMIC DNA]</scope>
    <source>
        <strain evidence="6 7">T1</strain>
    </source>
</reference>
<protein>
    <submittedName>
        <fullName evidence="6">NAD-binding protein</fullName>
    </submittedName>
</protein>
<keyword evidence="7" id="KW-1185">Reference proteome</keyword>